<comment type="caution">
    <text evidence="2">The sequence shown here is derived from an EMBL/GenBank/DDBJ whole genome shotgun (WGS) entry which is preliminary data.</text>
</comment>
<dbReference type="AlphaFoldDB" id="A0A077MB56"/>
<feature type="region of interest" description="Disordered" evidence="1">
    <location>
        <begin position="1"/>
        <end position="25"/>
    </location>
</feature>
<evidence type="ECO:0000313" key="2">
    <source>
        <dbReference type="EMBL" id="CCI52072.1"/>
    </source>
</evidence>
<gene>
    <name evidence="2" type="ORF">BN13_1400002</name>
</gene>
<proteinExistence type="predicted"/>
<evidence type="ECO:0000313" key="3">
    <source>
        <dbReference type="Proteomes" id="UP000035720"/>
    </source>
</evidence>
<dbReference type="STRING" id="1193518.BN13_1400002"/>
<sequence>MGDTMDLRNGTDPLHVSQPTQARPRAVRAARRGWGAFIGDEGVRYAIRAQLRGVRGRGHLQALARQDRHRV</sequence>
<accession>A0A077MB56</accession>
<protein>
    <submittedName>
        <fullName evidence="2">Uncharacterized protein</fullName>
    </submittedName>
</protein>
<dbReference type="EMBL" id="CAJC01000047">
    <property type="protein sequence ID" value="CCI52072.1"/>
    <property type="molecule type" value="Genomic_DNA"/>
</dbReference>
<name>A0A077MB56_9MICO</name>
<keyword evidence="3" id="KW-1185">Reference proteome</keyword>
<dbReference type="Proteomes" id="UP000035720">
    <property type="component" value="Unassembled WGS sequence"/>
</dbReference>
<organism evidence="2 3">
    <name type="scientific">Nostocoides jenkinsii Ben 74</name>
    <dbReference type="NCBI Taxonomy" id="1193518"/>
    <lineage>
        <taxon>Bacteria</taxon>
        <taxon>Bacillati</taxon>
        <taxon>Actinomycetota</taxon>
        <taxon>Actinomycetes</taxon>
        <taxon>Micrococcales</taxon>
        <taxon>Intrasporangiaceae</taxon>
        <taxon>Nostocoides</taxon>
    </lineage>
</organism>
<reference evidence="2 3" key="1">
    <citation type="journal article" date="2013" name="ISME J.">
        <title>A metabolic model for members of the genus Tetrasphaera involved in enhanced biological phosphorus removal.</title>
        <authorList>
            <person name="Kristiansen R."/>
            <person name="Nguyen H.T.T."/>
            <person name="Saunders A.M."/>
            <person name="Nielsen J.L."/>
            <person name="Wimmer R."/>
            <person name="Le V.Q."/>
            <person name="McIlroy S.J."/>
            <person name="Petrovski S."/>
            <person name="Seviour R.J."/>
            <person name="Calteau A."/>
            <person name="Nielsen K.L."/>
            <person name="Nielsen P.H."/>
        </authorList>
    </citation>
    <scope>NUCLEOTIDE SEQUENCE [LARGE SCALE GENOMIC DNA]</scope>
    <source>
        <strain evidence="2 3">Ben 74</strain>
    </source>
</reference>
<evidence type="ECO:0000256" key="1">
    <source>
        <dbReference type="SAM" id="MobiDB-lite"/>
    </source>
</evidence>